<comment type="caution">
    <text evidence="8">The sequence shown here is derived from an EMBL/GenBank/DDBJ whole genome shotgun (WGS) entry which is preliminary data.</text>
</comment>
<dbReference type="PROSITE" id="PS00609">
    <property type="entry name" value="GLYCOSYL_HYDROL_F32"/>
    <property type="match status" value="1"/>
</dbReference>
<organism evidence="8 9">
    <name type="scientific">Persicitalea jodogahamensis</name>
    <dbReference type="NCBI Taxonomy" id="402147"/>
    <lineage>
        <taxon>Bacteria</taxon>
        <taxon>Pseudomonadati</taxon>
        <taxon>Bacteroidota</taxon>
        <taxon>Cytophagia</taxon>
        <taxon>Cytophagales</taxon>
        <taxon>Spirosomataceae</taxon>
        <taxon>Persicitalea</taxon>
    </lineage>
</organism>
<dbReference type="SMART" id="SM00640">
    <property type="entry name" value="Glyco_32"/>
    <property type="match status" value="1"/>
</dbReference>
<evidence type="ECO:0000313" key="9">
    <source>
        <dbReference type="Proteomes" id="UP000598271"/>
    </source>
</evidence>
<dbReference type="SUPFAM" id="SSF49899">
    <property type="entry name" value="Concanavalin A-like lectins/glucanases"/>
    <property type="match status" value="1"/>
</dbReference>
<dbReference type="EMBL" id="BMXF01000005">
    <property type="protein sequence ID" value="GHB83654.1"/>
    <property type="molecule type" value="Genomic_DNA"/>
</dbReference>
<evidence type="ECO:0000256" key="2">
    <source>
        <dbReference type="ARBA" id="ARBA00022801"/>
    </source>
</evidence>
<accession>A0A8J3GAY7</accession>
<dbReference type="SUPFAM" id="SSF75005">
    <property type="entry name" value="Arabinanase/levansucrase/invertase"/>
    <property type="match status" value="1"/>
</dbReference>
<dbReference type="Pfam" id="PF08244">
    <property type="entry name" value="Glyco_hydro_32C"/>
    <property type="match status" value="1"/>
</dbReference>
<evidence type="ECO:0000256" key="3">
    <source>
        <dbReference type="ARBA" id="ARBA00023295"/>
    </source>
</evidence>
<evidence type="ECO:0008006" key="10">
    <source>
        <dbReference type="Google" id="ProtNLM"/>
    </source>
</evidence>
<dbReference type="Gene3D" id="2.115.10.20">
    <property type="entry name" value="Glycosyl hydrolase domain, family 43"/>
    <property type="match status" value="1"/>
</dbReference>
<dbReference type="CDD" id="cd18622">
    <property type="entry name" value="GH32_Inu-like"/>
    <property type="match status" value="1"/>
</dbReference>
<dbReference type="InterPro" id="IPR023296">
    <property type="entry name" value="Glyco_hydro_beta-prop_sf"/>
</dbReference>
<dbReference type="AlphaFoldDB" id="A0A8J3GAY7"/>
<dbReference type="GO" id="GO:0005737">
    <property type="term" value="C:cytoplasm"/>
    <property type="evidence" value="ECO:0007669"/>
    <property type="project" value="TreeGrafter"/>
</dbReference>
<keyword evidence="5" id="KW-0732">Signal</keyword>
<name>A0A8J3GAY7_9BACT</name>
<dbReference type="Proteomes" id="UP000598271">
    <property type="component" value="Unassembled WGS sequence"/>
</dbReference>
<dbReference type="Pfam" id="PF00251">
    <property type="entry name" value="Glyco_hydro_32N"/>
    <property type="match status" value="1"/>
</dbReference>
<dbReference type="RefSeq" id="WP_189567317.1">
    <property type="nucleotide sequence ID" value="NZ_BMXF01000005.1"/>
</dbReference>
<evidence type="ECO:0000259" key="7">
    <source>
        <dbReference type="Pfam" id="PF08244"/>
    </source>
</evidence>
<keyword evidence="2 4" id="KW-0378">Hydrolase</keyword>
<dbReference type="GO" id="GO:0005987">
    <property type="term" value="P:sucrose catabolic process"/>
    <property type="evidence" value="ECO:0007669"/>
    <property type="project" value="TreeGrafter"/>
</dbReference>
<feature type="signal peptide" evidence="5">
    <location>
        <begin position="1"/>
        <end position="21"/>
    </location>
</feature>
<protein>
    <recommendedName>
        <fullName evidence="10">Levanase</fullName>
    </recommendedName>
</protein>
<feature type="domain" description="Glycosyl hydrolase family 32 C-terminal" evidence="7">
    <location>
        <begin position="369"/>
        <end position="486"/>
    </location>
</feature>
<dbReference type="PANTHER" id="PTHR42800">
    <property type="entry name" value="EXOINULINASE INUD (AFU_ORTHOLOGUE AFUA_5G00480)"/>
    <property type="match status" value="1"/>
</dbReference>
<dbReference type="InterPro" id="IPR013320">
    <property type="entry name" value="ConA-like_dom_sf"/>
</dbReference>
<dbReference type="InterPro" id="IPR013189">
    <property type="entry name" value="Glyco_hydro_32_C"/>
</dbReference>
<gene>
    <name evidence="8" type="ORF">GCM10007390_43480</name>
</gene>
<evidence type="ECO:0000256" key="5">
    <source>
        <dbReference type="SAM" id="SignalP"/>
    </source>
</evidence>
<evidence type="ECO:0000313" key="8">
    <source>
        <dbReference type="EMBL" id="GHB83654.1"/>
    </source>
</evidence>
<dbReference type="InterPro" id="IPR013148">
    <property type="entry name" value="Glyco_hydro_32_N"/>
</dbReference>
<feature type="domain" description="Glycosyl hydrolase family 32 N-terminal" evidence="6">
    <location>
        <begin position="38"/>
        <end position="353"/>
    </location>
</feature>
<dbReference type="PROSITE" id="PS51257">
    <property type="entry name" value="PROKAR_LIPOPROTEIN"/>
    <property type="match status" value="1"/>
</dbReference>
<dbReference type="PANTHER" id="PTHR42800:SF1">
    <property type="entry name" value="EXOINULINASE INUD (AFU_ORTHOLOGUE AFUA_5G00480)"/>
    <property type="match status" value="1"/>
</dbReference>
<evidence type="ECO:0000259" key="6">
    <source>
        <dbReference type="Pfam" id="PF00251"/>
    </source>
</evidence>
<reference evidence="8 9" key="1">
    <citation type="journal article" date="2014" name="Int. J. Syst. Evol. Microbiol.">
        <title>Complete genome sequence of Corynebacterium casei LMG S-19264T (=DSM 44701T), isolated from a smear-ripened cheese.</title>
        <authorList>
            <consortium name="US DOE Joint Genome Institute (JGI-PGF)"/>
            <person name="Walter F."/>
            <person name="Albersmeier A."/>
            <person name="Kalinowski J."/>
            <person name="Ruckert C."/>
        </authorList>
    </citation>
    <scope>NUCLEOTIDE SEQUENCE [LARGE SCALE GENOMIC DNA]</scope>
    <source>
        <strain evidence="8 9">KCTC 12866</strain>
    </source>
</reference>
<evidence type="ECO:0000256" key="4">
    <source>
        <dbReference type="RuleBase" id="RU362110"/>
    </source>
</evidence>
<sequence length="492" mass="55492">MYKAIVYLVLSSLMVACNSSGQPDSTEATPDGYRPAYHYTPEKNWVNDPNGLVYLDGEYHLFYQYNPYGDTWGHMSWGHAVSKDLKTWEELPVALEEYPSADSSETMIFSGSVVVDSENTSGFFEPGFKNGMVAIYTSHVHRGDVGLAQHQSLAYSSDKGRTWKYYDQNPVLDLNMKDFRDPNVFRYQGKWKMIVVKPLDYVAQIYESENLKDWKLLSEFGKMGDMAKIWECPSLFEVPVADSDEKKWVMLISSAAEDTEFTGMQYFVGDFDGQRFTPQPQEGVFRLDNGKDFYAAIPYNNLPDSQKNPIIVGWVNNWMYANQIPASGSRGMFSLPRALSLKKQGDTYIVVQRPIFKEGISTKTISVKAKDLAGQTFDMPTNSYRLTLTIDLSDAQDFTIDLLKKDNQSTPLRYDAATGKLSLDRTNSGDVAFHEQFPSVESVSLNPKNKQLKLDIFADNSVLEIFVNDGEKVLTELVFPGNGTSRVAAKTD</sequence>
<dbReference type="InterPro" id="IPR001362">
    <property type="entry name" value="Glyco_hydro_32"/>
</dbReference>
<keyword evidence="9" id="KW-1185">Reference proteome</keyword>
<proteinExistence type="inferred from homology"/>
<keyword evidence="3 4" id="KW-0326">Glycosidase</keyword>
<dbReference type="InterPro" id="IPR018053">
    <property type="entry name" value="Glyco_hydro_32_AS"/>
</dbReference>
<dbReference type="Gene3D" id="2.60.120.560">
    <property type="entry name" value="Exo-inulinase, domain 1"/>
    <property type="match status" value="1"/>
</dbReference>
<evidence type="ECO:0000256" key="1">
    <source>
        <dbReference type="ARBA" id="ARBA00009902"/>
    </source>
</evidence>
<dbReference type="GO" id="GO:0004575">
    <property type="term" value="F:sucrose alpha-glucosidase activity"/>
    <property type="evidence" value="ECO:0007669"/>
    <property type="project" value="TreeGrafter"/>
</dbReference>
<comment type="similarity">
    <text evidence="1 4">Belongs to the glycosyl hydrolase 32 family.</text>
</comment>
<feature type="chain" id="PRO_5035160859" description="Levanase" evidence="5">
    <location>
        <begin position="22"/>
        <end position="492"/>
    </location>
</feature>